<accession>A0A510XGL1</accession>
<dbReference type="RefSeq" id="WP_146803625.1">
    <property type="nucleotide sequence ID" value="NZ_BJUK01000032.1"/>
</dbReference>
<dbReference type="Proteomes" id="UP000321275">
    <property type="component" value="Unassembled WGS sequence"/>
</dbReference>
<evidence type="ECO:0000256" key="2">
    <source>
        <dbReference type="SAM" id="MobiDB-lite"/>
    </source>
</evidence>
<protein>
    <submittedName>
        <fullName evidence="5">Amino acid dehydrogenase</fullName>
    </submittedName>
    <submittedName>
        <fullName evidence="6">FAD-binding oxidoreductase</fullName>
    </submittedName>
</protein>
<organism evidence="5 7">
    <name type="scientific">Bisbaumannia pacifica</name>
    <dbReference type="NCBI Taxonomy" id="77098"/>
    <lineage>
        <taxon>Bacteria</taxon>
        <taxon>Pseudomonadati</taxon>
        <taxon>Pseudomonadota</taxon>
        <taxon>Gammaproteobacteria</taxon>
        <taxon>Oceanospirillales</taxon>
        <taxon>Halomonadaceae</taxon>
        <taxon>Bisbaumannia</taxon>
    </lineage>
</organism>
<feature type="domain" description="FAD dependent oxidoreductase" evidence="4">
    <location>
        <begin position="17"/>
        <end position="407"/>
    </location>
</feature>
<dbReference type="SUPFAM" id="SSF51905">
    <property type="entry name" value="FAD/NAD(P)-binding domain"/>
    <property type="match status" value="1"/>
</dbReference>
<dbReference type="PANTHER" id="PTHR13847">
    <property type="entry name" value="SARCOSINE DEHYDROGENASE-RELATED"/>
    <property type="match status" value="1"/>
</dbReference>
<dbReference type="Pfam" id="PF01266">
    <property type="entry name" value="DAO"/>
    <property type="match status" value="1"/>
</dbReference>
<dbReference type="Gene3D" id="3.50.50.60">
    <property type="entry name" value="FAD/NAD(P)-binding domain"/>
    <property type="match status" value="2"/>
</dbReference>
<dbReference type="AlphaFoldDB" id="A0A510XGL1"/>
<proteinExistence type="predicted"/>
<name>A0A510XGL1_9GAMM</name>
<dbReference type="SUPFAM" id="SSF54373">
    <property type="entry name" value="FAD-linked reductases, C-terminal domain"/>
    <property type="match status" value="1"/>
</dbReference>
<evidence type="ECO:0000313" key="7">
    <source>
        <dbReference type="Proteomes" id="UP000321275"/>
    </source>
</evidence>
<reference evidence="6 8" key="2">
    <citation type="submission" date="2020-12" db="EMBL/GenBank/DDBJ databases">
        <title>Draft genome sequence of Halomonas pacifica strain CARE-V15.</title>
        <authorList>
            <person name="Vignesh N."/>
            <person name="Thabitha A."/>
            <person name="Saravanan R."/>
            <person name="Manigandan V."/>
        </authorList>
    </citation>
    <scope>NUCLEOTIDE SEQUENCE [LARGE SCALE GENOMIC DNA]</scope>
    <source>
        <strain evidence="6 8">CARE-V15</strain>
    </source>
</reference>
<keyword evidence="3" id="KW-1133">Transmembrane helix</keyword>
<keyword evidence="3" id="KW-0472">Membrane</keyword>
<keyword evidence="1" id="KW-0560">Oxidoreductase</keyword>
<reference evidence="5 7" key="1">
    <citation type="submission" date="2019-07" db="EMBL/GenBank/DDBJ databases">
        <title>Whole genome shotgun sequence of Halomonas pacifica NBRC 102220.</title>
        <authorList>
            <person name="Hosoyama A."/>
            <person name="Uohara A."/>
            <person name="Ohji S."/>
            <person name="Ichikawa N."/>
        </authorList>
    </citation>
    <scope>NUCLEOTIDE SEQUENCE [LARGE SCALE GENOMIC DNA]</scope>
    <source>
        <strain evidence="5 7">NBRC 102220</strain>
    </source>
</reference>
<dbReference type="OrthoDB" id="9805337at2"/>
<dbReference type="InterPro" id="IPR006076">
    <property type="entry name" value="FAD-dep_OxRdtase"/>
</dbReference>
<dbReference type="EMBL" id="JAEDAF010000006">
    <property type="protein sequence ID" value="MBH8580149.1"/>
    <property type="molecule type" value="Genomic_DNA"/>
</dbReference>
<feature type="transmembrane region" description="Helical" evidence="3">
    <location>
        <begin position="17"/>
        <end position="38"/>
    </location>
</feature>
<gene>
    <name evidence="5" type="ORF">HPA02_25730</name>
    <name evidence="6" type="ORF">I7V36_08595</name>
</gene>
<dbReference type="GO" id="GO:0005737">
    <property type="term" value="C:cytoplasm"/>
    <property type="evidence" value="ECO:0007669"/>
    <property type="project" value="TreeGrafter"/>
</dbReference>
<dbReference type="GO" id="GO:0016491">
    <property type="term" value="F:oxidoreductase activity"/>
    <property type="evidence" value="ECO:0007669"/>
    <property type="project" value="UniProtKB-KW"/>
</dbReference>
<evidence type="ECO:0000313" key="6">
    <source>
        <dbReference type="EMBL" id="MBH8580149.1"/>
    </source>
</evidence>
<evidence type="ECO:0000256" key="1">
    <source>
        <dbReference type="ARBA" id="ARBA00023002"/>
    </source>
</evidence>
<keyword evidence="7" id="KW-1185">Reference proteome</keyword>
<evidence type="ECO:0000259" key="4">
    <source>
        <dbReference type="Pfam" id="PF01266"/>
    </source>
</evidence>
<dbReference type="PANTHER" id="PTHR13847:SF289">
    <property type="entry name" value="GLYCINE OXIDASE"/>
    <property type="match status" value="1"/>
</dbReference>
<dbReference type="Proteomes" id="UP000651738">
    <property type="component" value="Unassembled WGS sequence"/>
</dbReference>
<evidence type="ECO:0000313" key="5">
    <source>
        <dbReference type="EMBL" id="GEK48290.1"/>
    </source>
</evidence>
<evidence type="ECO:0000313" key="8">
    <source>
        <dbReference type="Proteomes" id="UP000651738"/>
    </source>
</evidence>
<evidence type="ECO:0000256" key="3">
    <source>
        <dbReference type="SAM" id="Phobius"/>
    </source>
</evidence>
<dbReference type="Gene3D" id="3.30.9.10">
    <property type="entry name" value="D-Amino Acid Oxidase, subunit A, domain 2"/>
    <property type="match status" value="1"/>
</dbReference>
<comment type="caution">
    <text evidence="5">The sequence shown here is derived from an EMBL/GenBank/DDBJ whole genome shotgun (WGS) entry which is preliminary data.</text>
</comment>
<dbReference type="InterPro" id="IPR036188">
    <property type="entry name" value="FAD/NAD-bd_sf"/>
</dbReference>
<sequence length="439" mass="48450">MASQDPAAGNFKPDCNIVVIGAGIIGIACALSLSRLGWRVLVLDKQEPGMGASYGNAGHMATEQVFPIADASILMRLPKMLMDPMGPLRLDWRHFPKALPWFAQLLWNLRPAPYQASVAGIRSLNEASLYAWHRLLDSVNGGHLLKKEGSFLIYEDERSREAIDVLESRLDAQQVAAEYWQGDAVRTIAPQLSKRIKGGLFFPETAHVVDPWQVVDTLTKAAKANGVRFQRDEVLTGKVDDRGVNLKMANSPAIRADKVLVACGAHSAPLTTALTGTRVPLDTERGYHLMLPREKERLPVAITSLERRFIMTPMDEGLRLAGTVEFAGLHRPPNMQRAWQLHRLSQGLFETDLDTADARPWMGFRPSLPDSLPIIDSAKDGKVLLAFGHHHLGLTQAAVTAELIANLAIQGDSPTSSTPHYQPDHKPYRLTRFSSYPSE</sequence>
<keyword evidence="3" id="KW-0812">Transmembrane</keyword>
<feature type="region of interest" description="Disordered" evidence="2">
    <location>
        <begin position="412"/>
        <end position="439"/>
    </location>
</feature>
<dbReference type="EMBL" id="BJUK01000032">
    <property type="protein sequence ID" value="GEK48290.1"/>
    <property type="molecule type" value="Genomic_DNA"/>
</dbReference>